<dbReference type="OMA" id="RRMTRSC"/>
<dbReference type="GeneID" id="20237102"/>
<dbReference type="InterPro" id="IPR046347">
    <property type="entry name" value="bZIP_sf"/>
</dbReference>
<evidence type="ECO:0000313" key="3">
    <source>
        <dbReference type="EMBL" id="ESP02825.1"/>
    </source>
</evidence>
<reference evidence="3 4" key="1">
    <citation type="journal article" date="2013" name="Nature">
        <title>Insights into bilaterian evolution from three spiralian genomes.</title>
        <authorList>
            <person name="Simakov O."/>
            <person name="Marletaz F."/>
            <person name="Cho S.J."/>
            <person name="Edsinger-Gonzales E."/>
            <person name="Havlak P."/>
            <person name="Hellsten U."/>
            <person name="Kuo D.H."/>
            <person name="Larsson T."/>
            <person name="Lv J."/>
            <person name="Arendt D."/>
            <person name="Savage R."/>
            <person name="Osoegawa K."/>
            <person name="de Jong P."/>
            <person name="Grimwood J."/>
            <person name="Chapman J.A."/>
            <person name="Shapiro H."/>
            <person name="Aerts A."/>
            <person name="Otillar R.P."/>
            <person name="Terry A.Y."/>
            <person name="Boore J.L."/>
            <person name="Grigoriev I.V."/>
            <person name="Lindberg D.R."/>
            <person name="Seaver E.C."/>
            <person name="Weisblat D.A."/>
            <person name="Putnam N.H."/>
            <person name="Rokhsar D.S."/>
        </authorList>
    </citation>
    <scope>NUCLEOTIDE SEQUENCE [LARGE SCALE GENOMIC DNA]</scope>
</reference>
<organism evidence="3 4">
    <name type="scientific">Lottia gigantea</name>
    <name type="common">Giant owl limpet</name>
    <dbReference type="NCBI Taxonomy" id="225164"/>
    <lineage>
        <taxon>Eukaryota</taxon>
        <taxon>Metazoa</taxon>
        <taxon>Spiralia</taxon>
        <taxon>Lophotrochozoa</taxon>
        <taxon>Mollusca</taxon>
        <taxon>Gastropoda</taxon>
        <taxon>Patellogastropoda</taxon>
        <taxon>Lottioidea</taxon>
        <taxon>Lottiidae</taxon>
        <taxon>Lottia</taxon>
    </lineage>
</organism>
<dbReference type="CTD" id="20237102"/>
<gene>
    <name evidence="3" type="ORF">LOTGIDRAFT_156773</name>
</gene>
<dbReference type="EMBL" id="KB200129">
    <property type="protein sequence ID" value="ESP02825.1"/>
    <property type="molecule type" value="Genomic_DNA"/>
</dbReference>
<dbReference type="Gene3D" id="1.20.5.170">
    <property type="match status" value="1"/>
</dbReference>
<dbReference type="AlphaFoldDB" id="V4CKN9"/>
<evidence type="ECO:0000256" key="1">
    <source>
        <dbReference type="SAM" id="MobiDB-lite"/>
    </source>
</evidence>
<dbReference type="GO" id="GO:0003700">
    <property type="term" value="F:DNA-binding transcription factor activity"/>
    <property type="evidence" value="ECO:0007669"/>
    <property type="project" value="InterPro"/>
</dbReference>
<evidence type="ECO:0000313" key="4">
    <source>
        <dbReference type="Proteomes" id="UP000030746"/>
    </source>
</evidence>
<dbReference type="STRING" id="225164.V4CKN9"/>
<feature type="compositionally biased region" description="Polar residues" evidence="1">
    <location>
        <begin position="287"/>
        <end position="298"/>
    </location>
</feature>
<name>V4CKN9_LOTGI</name>
<dbReference type="KEGG" id="lgi:LOTGIDRAFT_156773"/>
<dbReference type="CDD" id="cd14706">
    <property type="entry name" value="bZIP_CREBZF"/>
    <property type="match status" value="1"/>
</dbReference>
<dbReference type="HOGENOM" id="CLU_799942_0_0_1"/>
<accession>V4CKN9</accession>
<feature type="domain" description="BZIP" evidence="2">
    <location>
        <begin position="128"/>
        <end position="182"/>
    </location>
</feature>
<dbReference type="SUPFAM" id="SSF57959">
    <property type="entry name" value="Leucine zipper domain"/>
    <property type="match status" value="1"/>
</dbReference>
<dbReference type="InterPro" id="IPR004827">
    <property type="entry name" value="bZIP"/>
</dbReference>
<dbReference type="Pfam" id="PF00170">
    <property type="entry name" value="bZIP_1"/>
    <property type="match status" value="1"/>
</dbReference>
<feature type="region of interest" description="Disordered" evidence="1">
    <location>
        <begin position="276"/>
        <end position="298"/>
    </location>
</feature>
<proteinExistence type="predicted"/>
<evidence type="ECO:0000259" key="2">
    <source>
        <dbReference type="Pfam" id="PF00170"/>
    </source>
</evidence>
<sequence length="347" mass="39023">MDEAIDVENIETILVDMDTAAIISPPVNLIKVALDSSERSSPIDDIEFLKDFISDNDEYYKDDVSFADRFLDDESLELSEYLSQNNGTLNRNKDGRVVSDLELLNRQQQQIHSVEQIQNITGRYDPSMSKNAIAARENRLKKKQYLAHLEKTVKKLSVENKSLKTAELLKDGEISKLKTEVKYLSNVLANQSTLSSLIQNIKKTPGVKFKYPIDENLLVSNEDRMKTIINTGDKNNNSKDVVLKGVLKRKSSNESESDLIDLPCKSRRFTRSVSSNHAMENCEGEDNSLSVHNSSSEHQNIEPSGGICLHVSGQEVSLEFCAQCNLKSCSKFVSTDHSYVQLSRPNK</sequence>
<dbReference type="RefSeq" id="XP_009046295.1">
    <property type="nucleotide sequence ID" value="XM_009048047.1"/>
</dbReference>
<dbReference type="Proteomes" id="UP000030746">
    <property type="component" value="Unassembled WGS sequence"/>
</dbReference>
<dbReference type="OrthoDB" id="6606299at2759"/>
<keyword evidence="4" id="KW-1185">Reference proteome</keyword>
<protein>
    <recommendedName>
        <fullName evidence="2">BZIP domain-containing protein</fullName>
    </recommendedName>
</protein>